<organism evidence="1 2">
    <name type="scientific">Chitinophaga pinensis</name>
    <dbReference type="NCBI Taxonomy" id="79329"/>
    <lineage>
        <taxon>Bacteria</taxon>
        <taxon>Pseudomonadati</taxon>
        <taxon>Bacteroidota</taxon>
        <taxon>Chitinophagia</taxon>
        <taxon>Chitinophagales</taxon>
        <taxon>Chitinophagaceae</taxon>
        <taxon>Chitinophaga</taxon>
    </lineage>
</organism>
<dbReference type="EMBL" id="VOHS01000016">
    <property type="protein sequence ID" value="TWV99431.1"/>
    <property type="molecule type" value="Genomic_DNA"/>
</dbReference>
<sequence>MEKVRLKVLGRLHKDLNEKFSAGLDLFDLKDNQLILFCDYSEFDISVGHVFTEVIDDQNGKAYQDCQIILKNVSQQFFQSFDSIPNGWKTVCKFEFMDNYTLDIMYELPQLYGWNEMERPLIFIY</sequence>
<dbReference type="AlphaFoldDB" id="A0A5C6LRC7"/>
<reference evidence="1 2" key="1">
    <citation type="submission" date="2019-08" db="EMBL/GenBank/DDBJ databases">
        <title>Whole genome sequencing of chitin degrading bacteria Chitinophaga pinensis YS16.</title>
        <authorList>
            <person name="Singh R.P."/>
            <person name="Manchanda G."/>
            <person name="Maurya I.K."/>
            <person name="Joshi N.K."/>
            <person name="Srivastava A.K."/>
        </authorList>
    </citation>
    <scope>NUCLEOTIDE SEQUENCE [LARGE SCALE GENOMIC DNA]</scope>
    <source>
        <strain evidence="1 2">YS-16</strain>
    </source>
</reference>
<dbReference type="RefSeq" id="WP_146306223.1">
    <property type="nucleotide sequence ID" value="NZ_VOHS01000016.1"/>
</dbReference>
<dbReference type="OrthoDB" id="9131998at2"/>
<evidence type="ECO:0000313" key="2">
    <source>
        <dbReference type="Proteomes" id="UP000318815"/>
    </source>
</evidence>
<comment type="caution">
    <text evidence="1">The sequence shown here is derived from an EMBL/GenBank/DDBJ whole genome shotgun (WGS) entry which is preliminary data.</text>
</comment>
<evidence type="ECO:0000313" key="1">
    <source>
        <dbReference type="EMBL" id="TWV99431.1"/>
    </source>
</evidence>
<name>A0A5C6LRC7_9BACT</name>
<keyword evidence="2" id="KW-1185">Reference proteome</keyword>
<gene>
    <name evidence="1" type="ORF">FEF09_16980</name>
</gene>
<proteinExistence type="predicted"/>
<dbReference type="Proteomes" id="UP000318815">
    <property type="component" value="Unassembled WGS sequence"/>
</dbReference>
<accession>A0A5C6LRC7</accession>
<protein>
    <submittedName>
        <fullName evidence="1">Uncharacterized protein</fullName>
    </submittedName>
</protein>